<dbReference type="InterPro" id="IPR036412">
    <property type="entry name" value="HAD-like_sf"/>
</dbReference>
<evidence type="ECO:0000256" key="1">
    <source>
        <dbReference type="ARBA" id="ARBA00000815"/>
    </source>
</evidence>
<dbReference type="GO" id="GO:0000287">
    <property type="term" value="F:magnesium ion binding"/>
    <property type="evidence" value="ECO:0007669"/>
    <property type="project" value="InterPro"/>
</dbReference>
<protein>
    <recommendedName>
        <fullName evidence="3">5'-nucleotidase</fullName>
        <ecNumber evidence="3">3.1.3.5</ecNumber>
    </recommendedName>
</protein>
<dbReference type="GO" id="GO:0009117">
    <property type="term" value="P:nucleotide metabolic process"/>
    <property type="evidence" value="ECO:0007669"/>
    <property type="project" value="UniProtKB-KW"/>
</dbReference>
<dbReference type="PANTHER" id="PTHR13045">
    <property type="entry name" value="5'-NUCLEOTIDASE"/>
    <property type="match status" value="1"/>
</dbReference>
<evidence type="ECO:0000313" key="9">
    <source>
        <dbReference type="Proteomes" id="UP000050640"/>
    </source>
</evidence>
<dbReference type="SUPFAM" id="SSF56784">
    <property type="entry name" value="HAD-like"/>
    <property type="match status" value="1"/>
</dbReference>
<comment type="similarity">
    <text evidence="2">Belongs to the pyrimidine 5'-nucleotidase family.</text>
</comment>
<dbReference type="Gene3D" id="1.10.150.340">
    <property type="entry name" value="Pyrimidine 5'-nucleotidase (UMPH-1), N-terminal domain"/>
    <property type="match status" value="1"/>
</dbReference>
<sequence length="303" mass="33999">MDILKNHLKVCIGNNGSFEHKIKYFMDGGPDSFVVIADFDYTLTASETRNGDRADITYDVFAKPVASKSPTCGYLFKALHERYSPIEANLSLSDEEKSLAMLEWWNKANDIIISAGFKENEILDLVKQSTMRLRSNGTLYFDELERLKIPLIIFSAGISNVIEASLLFELGRIPENVHIVSNTMYFNEMGVSCKFSEPIIHSFSKDGSLLEKCLETVQDLRLKNRIILLGDSLGDLCMLDGCSLSNGSDSTVLKIGFLNKNVDMLLDSYVKNFDMVIVSDQTMDILRHLNYVLFAVGKSLPCN</sequence>
<evidence type="ECO:0000256" key="6">
    <source>
        <dbReference type="ARBA" id="ARBA00022801"/>
    </source>
</evidence>
<dbReference type="GO" id="GO:0008253">
    <property type="term" value="F:5'-nucleotidase activity"/>
    <property type="evidence" value="ECO:0007669"/>
    <property type="project" value="UniProtKB-EC"/>
</dbReference>
<reference evidence="10" key="1">
    <citation type="submission" date="2017-02" db="UniProtKB">
        <authorList>
            <consortium name="WormBaseParasite"/>
        </authorList>
    </citation>
    <scope>IDENTIFICATION</scope>
</reference>
<evidence type="ECO:0000256" key="4">
    <source>
        <dbReference type="ARBA" id="ARBA00022723"/>
    </source>
</evidence>
<comment type="catalytic activity">
    <reaction evidence="1">
        <text>a ribonucleoside 5'-phosphate + H2O = a ribonucleoside + phosphate</text>
        <dbReference type="Rhea" id="RHEA:12484"/>
        <dbReference type="ChEBI" id="CHEBI:15377"/>
        <dbReference type="ChEBI" id="CHEBI:18254"/>
        <dbReference type="ChEBI" id="CHEBI:43474"/>
        <dbReference type="ChEBI" id="CHEBI:58043"/>
        <dbReference type="EC" id="3.1.3.5"/>
    </reaction>
</comment>
<evidence type="ECO:0000256" key="5">
    <source>
        <dbReference type="ARBA" id="ARBA00022741"/>
    </source>
</evidence>
<name>A0A0R3RW90_9BILA</name>
<dbReference type="Gene3D" id="3.40.50.1000">
    <property type="entry name" value="HAD superfamily/HAD-like"/>
    <property type="match status" value="1"/>
</dbReference>
<dbReference type="SFLD" id="SFLDG01128">
    <property type="entry name" value="C1.4:_5'-Nucleotidase_Like"/>
    <property type="match status" value="1"/>
</dbReference>
<organism evidence="9 10">
    <name type="scientific">Elaeophora elaphi</name>
    <dbReference type="NCBI Taxonomy" id="1147741"/>
    <lineage>
        <taxon>Eukaryota</taxon>
        <taxon>Metazoa</taxon>
        <taxon>Ecdysozoa</taxon>
        <taxon>Nematoda</taxon>
        <taxon>Chromadorea</taxon>
        <taxon>Rhabditida</taxon>
        <taxon>Spirurina</taxon>
        <taxon>Spiruromorpha</taxon>
        <taxon>Filarioidea</taxon>
        <taxon>Onchocercidae</taxon>
        <taxon>Elaeophora</taxon>
    </lineage>
</organism>
<evidence type="ECO:0000256" key="7">
    <source>
        <dbReference type="ARBA" id="ARBA00022842"/>
    </source>
</evidence>
<keyword evidence="5" id="KW-0547">Nucleotide-binding</keyword>
<keyword evidence="8" id="KW-0546">Nucleotide metabolism</keyword>
<dbReference type="InterPro" id="IPR006434">
    <property type="entry name" value="Pyrimidine_nucleotidase_eu"/>
</dbReference>
<dbReference type="WBParaSite" id="EEL_0000641601-mRNA-1">
    <property type="protein sequence ID" value="EEL_0000641601-mRNA-1"/>
    <property type="gene ID" value="EEL_0000641601"/>
</dbReference>
<dbReference type="GO" id="GO:0000166">
    <property type="term" value="F:nucleotide binding"/>
    <property type="evidence" value="ECO:0007669"/>
    <property type="project" value="UniProtKB-KW"/>
</dbReference>
<evidence type="ECO:0000256" key="8">
    <source>
        <dbReference type="ARBA" id="ARBA00023080"/>
    </source>
</evidence>
<evidence type="ECO:0000313" key="10">
    <source>
        <dbReference type="WBParaSite" id="EEL_0000641601-mRNA-1"/>
    </source>
</evidence>
<dbReference type="GO" id="GO:0005737">
    <property type="term" value="C:cytoplasm"/>
    <property type="evidence" value="ECO:0007669"/>
    <property type="project" value="InterPro"/>
</dbReference>
<dbReference type="EC" id="3.1.3.5" evidence="3"/>
<dbReference type="InterPro" id="IPR023214">
    <property type="entry name" value="HAD_sf"/>
</dbReference>
<keyword evidence="9" id="KW-1185">Reference proteome</keyword>
<proteinExistence type="inferred from homology"/>
<keyword evidence="7" id="KW-0460">Magnesium</keyword>
<dbReference type="Pfam" id="PF05822">
    <property type="entry name" value="UMPH-1"/>
    <property type="match status" value="1"/>
</dbReference>
<keyword evidence="4" id="KW-0479">Metal-binding</keyword>
<dbReference type="Proteomes" id="UP000050640">
    <property type="component" value="Unplaced"/>
</dbReference>
<dbReference type="STRING" id="1147741.A0A0R3RW90"/>
<dbReference type="SFLD" id="SFLDS00003">
    <property type="entry name" value="Haloacid_Dehalogenase"/>
    <property type="match status" value="1"/>
</dbReference>
<keyword evidence="6" id="KW-0378">Hydrolase</keyword>
<evidence type="ECO:0000256" key="2">
    <source>
        <dbReference type="ARBA" id="ARBA00008389"/>
    </source>
</evidence>
<dbReference type="PANTHER" id="PTHR13045:SF0">
    <property type="entry name" value="7-METHYLGUANOSINE PHOSPHATE-SPECIFIC 5'-NUCLEOTIDASE"/>
    <property type="match status" value="1"/>
</dbReference>
<accession>A0A0R3RW90</accession>
<evidence type="ECO:0000256" key="3">
    <source>
        <dbReference type="ARBA" id="ARBA00012643"/>
    </source>
</evidence>
<dbReference type="AlphaFoldDB" id="A0A0R3RW90"/>